<sequence length="460" mass="51824">MTKTVNEREIVLEVLLEITENRQFSHIILRDVLNKYQYLEKRDRAFITRVVDGTLEHMIEIDYILDQFSKVKVKKMKPVIRGILRSAVYQLKYMDSVPDHAVCSEAVKLAVRKGFSGLRGYVNGVLRAVARGLDRVEYPKDRMKELSVRYSCPEWILDLWQKTYEPDVIEVMLADFQTEKPLTVRCCLNRTTPELLKEELGAEGLNVTQHPYLPYALCISGYDHLDELDAFRNGLFTVQDISSMLVSEIADPRAGAEVIDVCAAPGGKALHMAEKILLADEASGTQTRGRVEARDLTDVKVELIRENISRMKLENISAVCMDASVPDEASVKKADIVIADLPCSGLGVIGKKPDLRYRAAPEGIESLIRLQRQILDCAQAYVKPGGTLVYSTCTVNPGENEENVYRFLEEHPEFRSADIKDRLCEELKGSVTDGGFLQLLPGIHQSDGFFIAKLIRKEEN</sequence>
<protein>
    <recommendedName>
        <fullName evidence="3">16S rRNA (cytosine(967)-C(5))-methyltransferase</fullName>
        <ecNumber evidence="3">2.1.1.176</ecNumber>
    </recommendedName>
    <alternativeName>
        <fullName evidence="10">16S rRNA m5C967 methyltransferase</fullName>
    </alternativeName>
    <alternativeName>
        <fullName evidence="11">rRNA (cytosine-C(5)-)-methyltransferase RsmB</fullName>
    </alternativeName>
</protein>
<comment type="similarity">
    <text evidence="13">Belongs to the class I-like SAM-binding methyltransferase superfamily. RsmB/NOP family.</text>
</comment>
<keyword evidence="6 13" id="KW-0489">Methyltransferase</keyword>
<comment type="catalytic activity">
    <reaction evidence="12">
        <text>cytidine(967) in 16S rRNA + S-adenosyl-L-methionine = 5-methylcytidine(967) in 16S rRNA + S-adenosyl-L-homocysteine + H(+)</text>
        <dbReference type="Rhea" id="RHEA:42748"/>
        <dbReference type="Rhea" id="RHEA-COMP:10219"/>
        <dbReference type="Rhea" id="RHEA-COMP:10220"/>
        <dbReference type="ChEBI" id="CHEBI:15378"/>
        <dbReference type="ChEBI" id="CHEBI:57856"/>
        <dbReference type="ChEBI" id="CHEBI:59789"/>
        <dbReference type="ChEBI" id="CHEBI:74483"/>
        <dbReference type="ChEBI" id="CHEBI:82748"/>
        <dbReference type="EC" id="2.1.1.176"/>
    </reaction>
</comment>
<comment type="subcellular location">
    <subcellularLocation>
        <location evidence="2">Cytoplasm</location>
    </subcellularLocation>
</comment>
<dbReference type="GO" id="GO:0003723">
    <property type="term" value="F:RNA binding"/>
    <property type="evidence" value="ECO:0007669"/>
    <property type="project" value="UniProtKB-UniRule"/>
</dbReference>
<dbReference type="Proteomes" id="UP000823909">
    <property type="component" value="Unassembled WGS sequence"/>
</dbReference>
<dbReference type="PANTHER" id="PTHR22807">
    <property type="entry name" value="NOP2 YEAST -RELATED NOL1/NOP2/FMU SUN DOMAIN-CONTAINING"/>
    <property type="match status" value="1"/>
</dbReference>
<dbReference type="GO" id="GO:0006355">
    <property type="term" value="P:regulation of DNA-templated transcription"/>
    <property type="evidence" value="ECO:0007669"/>
    <property type="project" value="InterPro"/>
</dbReference>
<dbReference type="NCBIfam" id="TIGR00563">
    <property type="entry name" value="rsmB"/>
    <property type="match status" value="1"/>
</dbReference>
<evidence type="ECO:0000313" key="15">
    <source>
        <dbReference type="EMBL" id="HJD41626.1"/>
    </source>
</evidence>
<feature type="binding site" evidence="13">
    <location>
        <position position="340"/>
    </location>
    <ligand>
        <name>S-adenosyl-L-methionine</name>
        <dbReference type="ChEBI" id="CHEBI:59789"/>
    </ligand>
</feature>
<feature type="binding site" evidence="13">
    <location>
        <position position="322"/>
    </location>
    <ligand>
        <name>S-adenosyl-L-methionine</name>
        <dbReference type="ChEBI" id="CHEBI:59789"/>
    </ligand>
</feature>
<dbReference type="PANTHER" id="PTHR22807:SF53">
    <property type="entry name" value="RIBOSOMAL RNA SMALL SUBUNIT METHYLTRANSFERASE B-RELATED"/>
    <property type="match status" value="1"/>
</dbReference>
<evidence type="ECO:0000256" key="3">
    <source>
        <dbReference type="ARBA" id="ARBA00012140"/>
    </source>
</evidence>
<dbReference type="Pfam" id="PF22458">
    <property type="entry name" value="RsmF-B_ferredox"/>
    <property type="match status" value="1"/>
</dbReference>
<dbReference type="EC" id="2.1.1.176" evidence="3"/>
<dbReference type="AlphaFoldDB" id="A0A9D2U561"/>
<evidence type="ECO:0000256" key="12">
    <source>
        <dbReference type="ARBA" id="ARBA00047283"/>
    </source>
</evidence>
<dbReference type="CDD" id="cd02440">
    <property type="entry name" value="AdoMet_MTases"/>
    <property type="match status" value="1"/>
</dbReference>
<reference evidence="15" key="2">
    <citation type="submission" date="2021-04" db="EMBL/GenBank/DDBJ databases">
        <authorList>
            <person name="Gilroy R."/>
        </authorList>
    </citation>
    <scope>NUCLEOTIDE SEQUENCE</scope>
    <source>
        <strain evidence="15">ChiBcec15-3976</strain>
    </source>
</reference>
<dbReference type="InterPro" id="IPR023267">
    <property type="entry name" value="RCMT"/>
</dbReference>
<dbReference type="InterPro" id="IPR035926">
    <property type="entry name" value="NusB-like_sf"/>
</dbReference>
<dbReference type="Gene3D" id="3.30.70.1170">
    <property type="entry name" value="Sun protein, domain 3"/>
    <property type="match status" value="1"/>
</dbReference>
<evidence type="ECO:0000256" key="13">
    <source>
        <dbReference type="PROSITE-ProRule" id="PRU01023"/>
    </source>
</evidence>
<feature type="binding site" evidence="13">
    <location>
        <position position="295"/>
    </location>
    <ligand>
        <name>S-adenosyl-L-methionine</name>
        <dbReference type="ChEBI" id="CHEBI:59789"/>
    </ligand>
</feature>
<accession>A0A9D2U561</accession>
<evidence type="ECO:0000256" key="8">
    <source>
        <dbReference type="ARBA" id="ARBA00022691"/>
    </source>
</evidence>
<feature type="active site" description="Nucleophile" evidence="13">
    <location>
        <position position="393"/>
    </location>
</feature>
<dbReference type="InterPro" id="IPR006027">
    <property type="entry name" value="NusB_RsmB_TIM44"/>
</dbReference>
<organism evidence="15 16">
    <name type="scientific">Candidatus Mediterraneibacter quadrami</name>
    <dbReference type="NCBI Taxonomy" id="2838684"/>
    <lineage>
        <taxon>Bacteria</taxon>
        <taxon>Bacillati</taxon>
        <taxon>Bacillota</taxon>
        <taxon>Clostridia</taxon>
        <taxon>Lachnospirales</taxon>
        <taxon>Lachnospiraceae</taxon>
        <taxon>Mediterraneibacter</taxon>
    </lineage>
</organism>
<dbReference type="SUPFAM" id="SSF48013">
    <property type="entry name" value="NusB-like"/>
    <property type="match status" value="1"/>
</dbReference>
<evidence type="ECO:0000313" key="16">
    <source>
        <dbReference type="Proteomes" id="UP000823909"/>
    </source>
</evidence>
<keyword evidence="9 13" id="KW-0694">RNA-binding</keyword>
<dbReference type="PROSITE" id="PS51686">
    <property type="entry name" value="SAM_MT_RSMB_NOP"/>
    <property type="match status" value="1"/>
</dbReference>
<evidence type="ECO:0000256" key="7">
    <source>
        <dbReference type="ARBA" id="ARBA00022679"/>
    </source>
</evidence>
<dbReference type="Pfam" id="PF01029">
    <property type="entry name" value="NusB"/>
    <property type="match status" value="1"/>
</dbReference>
<comment type="function">
    <text evidence="1">Specifically methylates the cytosine at position 967 (m5C967) of 16S rRNA.</text>
</comment>
<dbReference type="Gene3D" id="1.10.940.10">
    <property type="entry name" value="NusB-like"/>
    <property type="match status" value="1"/>
</dbReference>
<reference evidence="15" key="1">
    <citation type="journal article" date="2021" name="PeerJ">
        <title>Extensive microbial diversity within the chicken gut microbiome revealed by metagenomics and culture.</title>
        <authorList>
            <person name="Gilroy R."/>
            <person name="Ravi A."/>
            <person name="Getino M."/>
            <person name="Pursley I."/>
            <person name="Horton D.L."/>
            <person name="Alikhan N.F."/>
            <person name="Baker D."/>
            <person name="Gharbi K."/>
            <person name="Hall N."/>
            <person name="Watson M."/>
            <person name="Adriaenssens E.M."/>
            <person name="Foster-Nyarko E."/>
            <person name="Jarju S."/>
            <person name="Secka A."/>
            <person name="Antonio M."/>
            <person name="Oren A."/>
            <person name="Chaudhuri R.R."/>
            <person name="La Ragione R."/>
            <person name="Hildebrand F."/>
            <person name="Pallen M.J."/>
        </authorList>
    </citation>
    <scope>NUCLEOTIDE SEQUENCE</scope>
    <source>
        <strain evidence="15">ChiBcec15-3976</strain>
    </source>
</reference>
<dbReference type="InterPro" id="IPR049560">
    <property type="entry name" value="MeTrfase_RsmB-F_NOP2_cat"/>
</dbReference>
<keyword evidence="4" id="KW-0963">Cytoplasm</keyword>
<evidence type="ECO:0000256" key="5">
    <source>
        <dbReference type="ARBA" id="ARBA00022552"/>
    </source>
</evidence>
<dbReference type="SUPFAM" id="SSF53335">
    <property type="entry name" value="S-adenosyl-L-methionine-dependent methyltransferases"/>
    <property type="match status" value="1"/>
</dbReference>
<proteinExistence type="inferred from homology"/>
<evidence type="ECO:0000256" key="11">
    <source>
        <dbReference type="ARBA" id="ARBA00031088"/>
    </source>
</evidence>
<evidence type="ECO:0000256" key="6">
    <source>
        <dbReference type="ARBA" id="ARBA00022603"/>
    </source>
</evidence>
<keyword evidence="5" id="KW-0698">rRNA processing</keyword>
<feature type="binding site" evidence="13">
    <location>
        <begin position="262"/>
        <end position="268"/>
    </location>
    <ligand>
        <name>S-adenosyl-L-methionine</name>
        <dbReference type="ChEBI" id="CHEBI:59789"/>
    </ligand>
</feature>
<feature type="domain" description="SAM-dependent MTase RsmB/NOP-type" evidence="14">
    <location>
        <begin position="172"/>
        <end position="457"/>
    </location>
</feature>
<evidence type="ECO:0000259" key="14">
    <source>
        <dbReference type="PROSITE" id="PS51686"/>
    </source>
</evidence>
<dbReference type="EMBL" id="DWUU01000009">
    <property type="protein sequence ID" value="HJD41626.1"/>
    <property type="molecule type" value="Genomic_DNA"/>
</dbReference>
<dbReference type="PRINTS" id="PR02008">
    <property type="entry name" value="RCMTFAMILY"/>
</dbReference>
<dbReference type="GO" id="GO:0008649">
    <property type="term" value="F:rRNA methyltransferase activity"/>
    <property type="evidence" value="ECO:0007669"/>
    <property type="project" value="InterPro"/>
</dbReference>
<dbReference type="InterPro" id="IPR004573">
    <property type="entry name" value="rRNA_ssu_MeTfrase_B"/>
</dbReference>
<keyword evidence="8 13" id="KW-0949">S-adenosyl-L-methionine</keyword>
<evidence type="ECO:0000256" key="2">
    <source>
        <dbReference type="ARBA" id="ARBA00004496"/>
    </source>
</evidence>
<evidence type="ECO:0000256" key="10">
    <source>
        <dbReference type="ARBA" id="ARBA00030399"/>
    </source>
</evidence>
<evidence type="ECO:0000256" key="9">
    <source>
        <dbReference type="ARBA" id="ARBA00022884"/>
    </source>
</evidence>
<keyword evidence="7 13" id="KW-0808">Transferase</keyword>
<dbReference type="Pfam" id="PF01189">
    <property type="entry name" value="Methyltr_RsmB-F"/>
    <property type="match status" value="1"/>
</dbReference>
<dbReference type="Gene3D" id="3.40.50.150">
    <property type="entry name" value="Vaccinia Virus protein VP39"/>
    <property type="match status" value="1"/>
</dbReference>
<dbReference type="InterPro" id="IPR029063">
    <property type="entry name" value="SAM-dependent_MTases_sf"/>
</dbReference>
<comment type="caution">
    <text evidence="15">The sequence shown here is derived from an EMBL/GenBank/DDBJ whole genome shotgun (WGS) entry which is preliminary data.</text>
</comment>
<evidence type="ECO:0000256" key="4">
    <source>
        <dbReference type="ARBA" id="ARBA00022490"/>
    </source>
</evidence>
<dbReference type="GO" id="GO:0005737">
    <property type="term" value="C:cytoplasm"/>
    <property type="evidence" value="ECO:0007669"/>
    <property type="project" value="UniProtKB-SubCell"/>
</dbReference>
<dbReference type="InterPro" id="IPR001678">
    <property type="entry name" value="MeTrfase_RsmB-F_NOP2_dom"/>
</dbReference>
<evidence type="ECO:0000256" key="1">
    <source>
        <dbReference type="ARBA" id="ARBA00002724"/>
    </source>
</evidence>
<gene>
    <name evidence="15" type="primary">rsmB</name>
    <name evidence="15" type="ORF">H9910_01245</name>
</gene>
<name>A0A9D2U561_9FIRM</name>
<dbReference type="NCBIfam" id="NF011494">
    <property type="entry name" value="PRK14902.1"/>
    <property type="match status" value="1"/>
</dbReference>
<dbReference type="InterPro" id="IPR054728">
    <property type="entry name" value="RsmB-like_ferredoxin"/>
</dbReference>